<reference evidence="3 4" key="1">
    <citation type="submission" date="2019-01" db="EMBL/GenBank/DDBJ databases">
        <title>Sequencing of cultivated peanut Arachis hypogaea provides insights into genome evolution and oil improvement.</title>
        <authorList>
            <person name="Chen X."/>
        </authorList>
    </citation>
    <scope>NUCLEOTIDE SEQUENCE [LARGE SCALE GENOMIC DNA]</scope>
    <source>
        <strain evidence="4">cv. Fuhuasheng</strain>
        <tissue evidence="3">Leaves</tissue>
    </source>
</reference>
<comment type="caution">
    <text evidence="3">The sequence shown here is derived from an EMBL/GenBank/DDBJ whole genome shotgun (WGS) entry which is preliminary data.</text>
</comment>
<feature type="region of interest" description="Disordered" evidence="1">
    <location>
        <begin position="339"/>
        <end position="428"/>
    </location>
</feature>
<dbReference type="Proteomes" id="UP000289738">
    <property type="component" value="Chromosome B08"/>
</dbReference>
<feature type="compositionally biased region" description="Basic and acidic residues" evidence="1">
    <location>
        <begin position="393"/>
        <end position="411"/>
    </location>
</feature>
<dbReference type="InterPro" id="IPR039136">
    <property type="entry name" value="NUFIP1-like"/>
</dbReference>
<sequence length="691" mass="78124">MRSRKRDEKLNCEFLCEVFVVKEKPFPVRLKCPPSHPLLLGTVAQELSPCNTHQPQPASPPLVHSLIADCLDNLFAALSVVRCLRWWSALVPVCSQLISSARRSCFRSPPLCLCSCFSVAADVFHSQSGFMSAPNHQIPLQNNGMGMQNQPQMGAANQLNQNLMPPYVSNMQPSMNTHQFMNAANHLLPLQNNQLHMSNMGMSVPPQGPSHAGFGPQNGVSNAGYNPMFQAQGQVMHNAAQINLSQFQGHILAQSILSMLQQPNMNMNIPNGQFSSQFPVQNMNQQLPMQVPNPSQVGLHGVHPGSGPMFGFPGQVPQAMVSQNPMFSSMLHTGLVQGNQLQGNSSASHAQTNANSNTKSNDRNSSWKGSQSKNFKNKQTRGGFQGRFQKCKFPKEHRDKGPNNGRIEHQQKPKFSLNPKEQQQEPKRPFFVTYTDQEIRQWREARRKNHPFNNIQKKQSEHTRSPKVDRVVLQRELKQVLAKQAELGVEVAEIPSYYLKDRENQGPQSEGKDTLNNKKRKFQNKFNRKPDRKDRFSKKQKFTDKDSLEQRPSITKKKPTLLQKLLSADIKKDKSHLIQAFRFMVTNSFFKYYPDKPLIYPSVVVKETGSEGNAGEKHLHAGKDVLDHDNKKTVKKIVNDDINDVHFIEEEESDDDDYENLQKEPSSLVQRQRDNGIGIEKCDEEEGEIID</sequence>
<feature type="compositionally biased region" description="Basic and acidic residues" evidence="1">
    <location>
        <begin position="500"/>
        <end position="516"/>
    </location>
</feature>
<dbReference type="EMBL" id="SDMP01000018">
    <property type="protein sequence ID" value="RYQ95381.1"/>
    <property type="molecule type" value="Genomic_DNA"/>
</dbReference>
<feature type="region of interest" description="Disordered" evidence="1">
    <location>
        <begin position="649"/>
        <end position="691"/>
    </location>
</feature>
<feature type="region of interest" description="Disordered" evidence="1">
    <location>
        <begin position="500"/>
        <end position="555"/>
    </location>
</feature>
<dbReference type="GO" id="GO:0000492">
    <property type="term" value="P:box C/D snoRNP assembly"/>
    <property type="evidence" value="ECO:0007669"/>
    <property type="project" value="TreeGrafter"/>
</dbReference>
<feature type="compositionally biased region" description="Acidic residues" evidence="1">
    <location>
        <begin position="682"/>
        <end position="691"/>
    </location>
</feature>
<feature type="region of interest" description="Disordered" evidence="1">
    <location>
        <begin position="446"/>
        <end position="467"/>
    </location>
</feature>
<dbReference type="PANTHER" id="PTHR13309:SF0">
    <property type="entry name" value="FMR1-INTERACTING PROTEIN NUFIP1"/>
    <property type="match status" value="1"/>
</dbReference>
<evidence type="ECO:0000313" key="4">
    <source>
        <dbReference type="Proteomes" id="UP000289738"/>
    </source>
</evidence>
<proteinExistence type="predicted"/>
<evidence type="ECO:0000313" key="3">
    <source>
        <dbReference type="EMBL" id="RYQ95381.1"/>
    </source>
</evidence>
<feature type="compositionally biased region" description="Polar residues" evidence="1">
    <location>
        <begin position="339"/>
        <end position="374"/>
    </location>
</feature>
<dbReference type="InterPro" id="IPR019496">
    <property type="entry name" value="NUFIP1_cons_dom"/>
</dbReference>
<keyword evidence="4" id="KW-1185">Reference proteome</keyword>
<feature type="domain" description="FMR1-interacting protein 1 conserved" evidence="2">
    <location>
        <begin position="424"/>
        <end position="461"/>
    </location>
</feature>
<feature type="compositionally biased region" description="Basic and acidic residues" evidence="1">
    <location>
        <begin position="458"/>
        <end position="467"/>
    </location>
</feature>
<dbReference type="STRING" id="3818.A0A444Y0D0"/>
<evidence type="ECO:0000259" key="2">
    <source>
        <dbReference type="Pfam" id="PF10453"/>
    </source>
</evidence>
<organism evidence="3 4">
    <name type="scientific">Arachis hypogaea</name>
    <name type="common">Peanut</name>
    <dbReference type="NCBI Taxonomy" id="3818"/>
    <lineage>
        <taxon>Eukaryota</taxon>
        <taxon>Viridiplantae</taxon>
        <taxon>Streptophyta</taxon>
        <taxon>Embryophyta</taxon>
        <taxon>Tracheophyta</taxon>
        <taxon>Spermatophyta</taxon>
        <taxon>Magnoliopsida</taxon>
        <taxon>eudicotyledons</taxon>
        <taxon>Gunneridae</taxon>
        <taxon>Pentapetalae</taxon>
        <taxon>rosids</taxon>
        <taxon>fabids</taxon>
        <taxon>Fabales</taxon>
        <taxon>Fabaceae</taxon>
        <taxon>Papilionoideae</taxon>
        <taxon>50 kb inversion clade</taxon>
        <taxon>dalbergioids sensu lato</taxon>
        <taxon>Dalbergieae</taxon>
        <taxon>Pterocarpus clade</taxon>
        <taxon>Arachis</taxon>
    </lineage>
</organism>
<dbReference type="PANTHER" id="PTHR13309">
    <property type="entry name" value="NUCLEAR FRAGILE X MENTAL RETARDATION PROTEIN INTERACTING PROTEIN 1"/>
    <property type="match status" value="1"/>
</dbReference>
<feature type="compositionally biased region" description="Acidic residues" evidence="1">
    <location>
        <begin position="649"/>
        <end position="659"/>
    </location>
</feature>
<dbReference type="Pfam" id="PF10453">
    <property type="entry name" value="NUFIP1"/>
    <property type="match status" value="1"/>
</dbReference>
<feature type="compositionally biased region" description="Basic residues" evidence="1">
    <location>
        <begin position="517"/>
        <end position="527"/>
    </location>
</feature>
<dbReference type="AlphaFoldDB" id="A0A444Y0D0"/>
<dbReference type="GO" id="GO:0005634">
    <property type="term" value="C:nucleus"/>
    <property type="evidence" value="ECO:0007669"/>
    <property type="project" value="TreeGrafter"/>
</dbReference>
<dbReference type="GO" id="GO:0003723">
    <property type="term" value="F:RNA binding"/>
    <property type="evidence" value="ECO:0007669"/>
    <property type="project" value="InterPro"/>
</dbReference>
<protein>
    <recommendedName>
        <fullName evidence="2">FMR1-interacting protein 1 conserved domain-containing protein</fullName>
    </recommendedName>
</protein>
<gene>
    <name evidence="3" type="ORF">Ahy_B08g090655</name>
</gene>
<name>A0A444Y0D0_ARAHY</name>
<accession>A0A444Y0D0</accession>
<evidence type="ECO:0000256" key="1">
    <source>
        <dbReference type="SAM" id="MobiDB-lite"/>
    </source>
</evidence>